<feature type="transmembrane region" description="Helical" evidence="7">
    <location>
        <begin position="54"/>
        <end position="74"/>
    </location>
</feature>
<name>A0A1W2C648_9FIRM</name>
<evidence type="ECO:0000256" key="7">
    <source>
        <dbReference type="SAM" id="Phobius"/>
    </source>
</evidence>
<evidence type="ECO:0000313" key="9">
    <source>
        <dbReference type="EMBL" id="SMC80586.1"/>
    </source>
</evidence>
<feature type="domain" description="Major facilitator superfamily (MFS) profile" evidence="8">
    <location>
        <begin position="1"/>
        <end position="203"/>
    </location>
</feature>
<keyword evidence="6 7" id="KW-0472">Membrane</keyword>
<evidence type="ECO:0000256" key="1">
    <source>
        <dbReference type="ARBA" id="ARBA00004651"/>
    </source>
</evidence>
<comment type="subcellular location">
    <subcellularLocation>
        <location evidence="1">Cell membrane</location>
        <topology evidence="1">Multi-pass membrane protein</topology>
    </subcellularLocation>
</comment>
<dbReference type="InterPro" id="IPR036259">
    <property type="entry name" value="MFS_trans_sf"/>
</dbReference>
<feature type="transmembrane region" description="Helical" evidence="7">
    <location>
        <begin position="150"/>
        <end position="175"/>
    </location>
</feature>
<feature type="transmembrane region" description="Helical" evidence="7">
    <location>
        <begin position="21"/>
        <end position="39"/>
    </location>
</feature>
<evidence type="ECO:0000259" key="8">
    <source>
        <dbReference type="PROSITE" id="PS50850"/>
    </source>
</evidence>
<dbReference type="SUPFAM" id="SSF103473">
    <property type="entry name" value="MFS general substrate transporter"/>
    <property type="match status" value="1"/>
</dbReference>
<feature type="transmembrane region" description="Helical" evidence="7">
    <location>
        <begin position="354"/>
        <end position="372"/>
    </location>
</feature>
<evidence type="ECO:0000256" key="4">
    <source>
        <dbReference type="ARBA" id="ARBA00022692"/>
    </source>
</evidence>
<feature type="transmembrane region" description="Helical" evidence="7">
    <location>
        <begin position="267"/>
        <end position="288"/>
    </location>
</feature>
<dbReference type="PANTHER" id="PTHR23513:SF11">
    <property type="entry name" value="STAPHYLOFERRIN A TRANSPORTER"/>
    <property type="match status" value="1"/>
</dbReference>
<accession>A0A1W2C648</accession>
<dbReference type="Proteomes" id="UP000192790">
    <property type="component" value="Unassembled WGS sequence"/>
</dbReference>
<keyword evidence="10" id="KW-1185">Reference proteome</keyword>
<evidence type="ECO:0000256" key="3">
    <source>
        <dbReference type="ARBA" id="ARBA00022475"/>
    </source>
</evidence>
<dbReference type="PROSITE" id="PS50850">
    <property type="entry name" value="MFS"/>
    <property type="match status" value="1"/>
</dbReference>
<keyword evidence="2" id="KW-0813">Transport</keyword>
<keyword evidence="5 7" id="KW-1133">Transmembrane helix</keyword>
<gene>
    <name evidence="9" type="ORF">SAMN02745168_2583</name>
</gene>
<dbReference type="EMBL" id="FWXW01000007">
    <property type="protein sequence ID" value="SMC80586.1"/>
    <property type="molecule type" value="Genomic_DNA"/>
</dbReference>
<feature type="transmembrane region" description="Helical" evidence="7">
    <location>
        <begin position="229"/>
        <end position="247"/>
    </location>
</feature>
<dbReference type="Pfam" id="PF05977">
    <property type="entry name" value="MFS_3"/>
    <property type="match status" value="1"/>
</dbReference>
<protein>
    <submittedName>
        <fullName evidence="9">Predicted arabinose efflux permease, MFS family</fullName>
    </submittedName>
</protein>
<dbReference type="STRING" id="1122930.SAMN02745168_2583"/>
<evidence type="ECO:0000256" key="2">
    <source>
        <dbReference type="ARBA" id="ARBA00022448"/>
    </source>
</evidence>
<dbReference type="Gene3D" id="1.20.1250.20">
    <property type="entry name" value="MFS general substrate transporter like domains"/>
    <property type="match status" value="1"/>
</dbReference>
<sequence length="410" mass="44410">MAKIRDISVNNPLLALKNRNFRLYWLGMCVSLAGTWMQNTAQPWLAYSLTDSPFLLSLTGVMQFTPLIFLSLPAGVLIDRIPKKRILLITQSSSLAVTLCLALLVWTGQVRYWHILVASAALGVVNTLDMPARQSFVVEMVGKEDLGGAIALNSMAFNLARVFGPALAGVVMTLYGTAMCFYVNSFSFAAVLLVLAFIHPAYSPPPPAERRGVREEIMEGLRYIRRKPYLIRVMGGIFVTLLFAGNYNVLVPVLAKTVLGMGESGFGILLSCLGVGSFFGAAFVASGSRQGPREYILRRFPYLVAALLLLTGLSRQFVPAALCLAGMGFFLVSYTSTANAAVQYRTEDRYRGRVMSVYVLVFCGCAPLGNLVSGAVAEHLGASAAYWICGAGILAMSLPLRMLQGKAGKE</sequence>
<dbReference type="CDD" id="cd06173">
    <property type="entry name" value="MFS_MefA_like"/>
    <property type="match status" value="1"/>
</dbReference>
<feature type="transmembrane region" description="Helical" evidence="7">
    <location>
        <begin position="86"/>
        <end position="106"/>
    </location>
</feature>
<keyword evidence="4 7" id="KW-0812">Transmembrane</keyword>
<feature type="transmembrane region" description="Helical" evidence="7">
    <location>
        <begin position="300"/>
        <end position="318"/>
    </location>
</feature>
<organism evidence="9 10">
    <name type="scientific">Papillibacter cinnamivorans DSM 12816</name>
    <dbReference type="NCBI Taxonomy" id="1122930"/>
    <lineage>
        <taxon>Bacteria</taxon>
        <taxon>Bacillati</taxon>
        <taxon>Bacillota</taxon>
        <taxon>Clostridia</taxon>
        <taxon>Eubacteriales</taxon>
        <taxon>Oscillospiraceae</taxon>
        <taxon>Papillibacter</taxon>
    </lineage>
</organism>
<dbReference type="InterPro" id="IPR020846">
    <property type="entry name" value="MFS_dom"/>
</dbReference>
<reference evidence="9 10" key="1">
    <citation type="submission" date="2017-04" db="EMBL/GenBank/DDBJ databases">
        <authorList>
            <person name="Afonso C.L."/>
            <person name="Miller P.J."/>
            <person name="Scott M.A."/>
            <person name="Spackman E."/>
            <person name="Goraichik I."/>
            <person name="Dimitrov K.M."/>
            <person name="Suarez D.L."/>
            <person name="Swayne D.E."/>
        </authorList>
    </citation>
    <scope>NUCLEOTIDE SEQUENCE [LARGE SCALE GENOMIC DNA]</scope>
    <source>
        <strain evidence="9 10">DSM 12816</strain>
    </source>
</reference>
<dbReference type="GO" id="GO:0022857">
    <property type="term" value="F:transmembrane transporter activity"/>
    <property type="evidence" value="ECO:0007669"/>
    <property type="project" value="InterPro"/>
</dbReference>
<evidence type="ECO:0000256" key="5">
    <source>
        <dbReference type="ARBA" id="ARBA00022989"/>
    </source>
</evidence>
<dbReference type="InterPro" id="IPR010290">
    <property type="entry name" value="TM_effector"/>
</dbReference>
<evidence type="ECO:0000256" key="6">
    <source>
        <dbReference type="ARBA" id="ARBA00023136"/>
    </source>
</evidence>
<dbReference type="RefSeq" id="WP_242942845.1">
    <property type="nucleotide sequence ID" value="NZ_FWXW01000007.1"/>
</dbReference>
<dbReference type="AlphaFoldDB" id="A0A1W2C648"/>
<feature type="transmembrane region" description="Helical" evidence="7">
    <location>
        <begin position="384"/>
        <end position="403"/>
    </location>
</feature>
<dbReference type="PANTHER" id="PTHR23513">
    <property type="entry name" value="INTEGRAL MEMBRANE EFFLUX PROTEIN-RELATED"/>
    <property type="match status" value="1"/>
</dbReference>
<proteinExistence type="predicted"/>
<keyword evidence="3" id="KW-1003">Cell membrane</keyword>
<dbReference type="GO" id="GO:0005886">
    <property type="term" value="C:plasma membrane"/>
    <property type="evidence" value="ECO:0007669"/>
    <property type="project" value="UniProtKB-SubCell"/>
</dbReference>
<evidence type="ECO:0000313" key="10">
    <source>
        <dbReference type="Proteomes" id="UP000192790"/>
    </source>
</evidence>